<evidence type="ECO:0000256" key="3">
    <source>
        <dbReference type="ARBA" id="ARBA00022630"/>
    </source>
</evidence>
<comment type="caution">
    <text evidence="15">The sequence shown here is derived from an EMBL/GenBank/DDBJ whole genome shotgun (WGS) entry which is preliminary data.</text>
</comment>
<comment type="subunit">
    <text evidence="11">Heterotetramer of 2 PyrK and 2 PyrD type B subunits.</text>
</comment>
<evidence type="ECO:0000313" key="15">
    <source>
        <dbReference type="EMBL" id="MBC8535115.1"/>
    </source>
</evidence>
<dbReference type="InterPro" id="IPR037117">
    <property type="entry name" value="Dihydroorotate_DH_ele_sf"/>
</dbReference>
<dbReference type="GO" id="GO:0009055">
    <property type="term" value="F:electron transfer activity"/>
    <property type="evidence" value="ECO:0007669"/>
    <property type="project" value="UniProtKB-UniRule"/>
</dbReference>
<keyword evidence="16" id="KW-1185">Reference proteome</keyword>
<keyword evidence="5 11" id="KW-0479">Metal-binding</keyword>
<evidence type="ECO:0000256" key="10">
    <source>
        <dbReference type="ARBA" id="ARBA00023014"/>
    </source>
</evidence>
<dbReference type="Gene3D" id="3.40.50.80">
    <property type="entry name" value="Nucleotide-binding domain of ferredoxin-NADP reductase (FNR) module"/>
    <property type="match status" value="1"/>
</dbReference>
<evidence type="ECO:0000256" key="5">
    <source>
        <dbReference type="ARBA" id="ARBA00022723"/>
    </source>
</evidence>
<keyword evidence="2 11" id="KW-0813">Transport</keyword>
<comment type="function">
    <text evidence="11">Responsible for channeling the electrons from the oxidation of dihydroorotate from the FMN redox center in the PyrD type B subunit to the ultimate electron acceptor NAD(+).</text>
</comment>
<comment type="cofactor">
    <cofactor evidence="13">
        <name>[2Fe-2S] cluster</name>
        <dbReference type="ChEBI" id="CHEBI:190135"/>
    </cofactor>
    <text evidence="13">Binds 1 [2Fe-2S] cluster per subunit.</text>
</comment>
<comment type="caution">
    <text evidence="11">Lacks conserved residue(s) required for the propagation of feature annotation.</text>
</comment>
<dbReference type="Gene3D" id="2.40.30.10">
    <property type="entry name" value="Translation factors"/>
    <property type="match status" value="1"/>
</dbReference>
<dbReference type="Pfam" id="PF10418">
    <property type="entry name" value="DHODB_Fe-S_bind"/>
    <property type="match status" value="1"/>
</dbReference>
<dbReference type="RefSeq" id="WP_249298739.1">
    <property type="nucleotide sequence ID" value="NZ_JACRSP010000001.1"/>
</dbReference>
<dbReference type="InterPro" id="IPR050353">
    <property type="entry name" value="PyrK_electron_transfer"/>
</dbReference>
<dbReference type="AlphaFoldDB" id="A0A926HTQ1"/>
<keyword evidence="9 11" id="KW-0408">Iron</keyword>
<dbReference type="PIRSF" id="PIRSF006816">
    <property type="entry name" value="Cyc3_hyd_g"/>
    <property type="match status" value="1"/>
</dbReference>
<feature type="binding site" evidence="11 13">
    <location>
        <position position="240"/>
    </location>
    <ligand>
        <name>[2Fe-2S] cluster</name>
        <dbReference type="ChEBI" id="CHEBI:190135"/>
    </ligand>
</feature>
<feature type="binding site" evidence="11 12">
    <location>
        <begin position="71"/>
        <end position="72"/>
    </location>
    <ligand>
        <name>FAD</name>
        <dbReference type="ChEBI" id="CHEBI:57692"/>
    </ligand>
</feature>
<protein>
    <recommendedName>
        <fullName evidence="11">Dihydroorotate dehydrogenase B (NAD(+)), electron transfer subunit</fullName>
    </recommendedName>
    <alternativeName>
        <fullName evidence="11">Dihydroorotate oxidase B, electron transfer subunit</fullName>
    </alternativeName>
</protein>
<evidence type="ECO:0000256" key="4">
    <source>
        <dbReference type="ARBA" id="ARBA00022714"/>
    </source>
</evidence>
<dbReference type="PROSITE" id="PS51384">
    <property type="entry name" value="FAD_FR"/>
    <property type="match status" value="1"/>
</dbReference>
<gene>
    <name evidence="11" type="primary">pyrK</name>
    <name evidence="15" type="ORF">H8695_00185</name>
</gene>
<dbReference type="InterPro" id="IPR001433">
    <property type="entry name" value="OxRdtase_FAD/NAD-bd"/>
</dbReference>
<feature type="binding site" evidence="11 13">
    <location>
        <position position="223"/>
    </location>
    <ligand>
        <name>[2Fe-2S] cluster</name>
        <dbReference type="ChEBI" id="CHEBI:190135"/>
    </ligand>
</feature>
<dbReference type="EMBL" id="JACRSP010000001">
    <property type="protein sequence ID" value="MBC8535115.1"/>
    <property type="molecule type" value="Genomic_DNA"/>
</dbReference>
<dbReference type="Pfam" id="PF00175">
    <property type="entry name" value="NAD_binding_1"/>
    <property type="match status" value="1"/>
</dbReference>
<dbReference type="InterPro" id="IPR023455">
    <property type="entry name" value="Dihydroorotate_DHASE_ETsu"/>
</dbReference>
<evidence type="ECO:0000256" key="13">
    <source>
        <dbReference type="PIRSR" id="PIRSR006816-2"/>
    </source>
</evidence>
<comment type="cofactor">
    <cofactor evidence="11 12">
        <name>FAD</name>
        <dbReference type="ChEBI" id="CHEBI:57692"/>
    </cofactor>
    <text evidence="11 12">Binds 1 FAD per subunit.</text>
</comment>
<proteinExistence type="inferred from homology"/>
<evidence type="ECO:0000259" key="14">
    <source>
        <dbReference type="PROSITE" id="PS51384"/>
    </source>
</evidence>
<feature type="domain" description="FAD-binding FR-type" evidence="14">
    <location>
        <begin position="1"/>
        <end position="96"/>
    </location>
</feature>
<organism evidence="15 16">
    <name type="scientific">Feifania hominis</name>
    <dbReference type="NCBI Taxonomy" id="2763660"/>
    <lineage>
        <taxon>Bacteria</taxon>
        <taxon>Bacillati</taxon>
        <taxon>Bacillota</taxon>
        <taxon>Clostridia</taxon>
        <taxon>Eubacteriales</taxon>
        <taxon>Feifaniaceae</taxon>
        <taxon>Feifania</taxon>
    </lineage>
</organism>
<evidence type="ECO:0000256" key="11">
    <source>
        <dbReference type="HAMAP-Rule" id="MF_01211"/>
    </source>
</evidence>
<sequence length="255" mass="27709">MRQICKIVKKEFLTPDIVDLRFYSQEIAAACFPGQFVHILCSPAQVLRRPISICDVEGGAVRVLFEVRGGGTEYLSRLEPGDAIDVLGPVGNGFSDVPRGERALFVGGGIGIFPLLMPARRCDKTPSVILGFRDISRVVLVDDFRKLSCNLSVMSDNGSFGERGFVTDKMAEILRRGEADRVYACGPKAMLKAVAELAAQYSLPCEVSMEERMGCGIGACLVCACAVRRANGERDYVHVCKDGPVFDASEVDFDA</sequence>
<feature type="binding site" evidence="11 13">
    <location>
        <position position="220"/>
    </location>
    <ligand>
        <name>[2Fe-2S] cluster</name>
        <dbReference type="ChEBI" id="CHEBI:190135"/>
    </ligand>
</feature>
<dbReference type="GO" id="GO:0046872">
    <property type="term" value="F:metal ion binding"/>
    <property type="evidence" value="ECO:0007669"/>
    <property type="project" value="UniProtKB-KW"/>
</dbReference>
<comment type="pathway">
    <text evidence="11">Pyrimidine metabolism; UMP biosynthesis via de novo pathway; orotate from (S)-dihydroorotate (NAD(+) route): step 1/1.</text>
</comment>
<dbReference type="SUPFAM" id="SSF63380">
    <property type="entry name" value="Riboflavin synthase domain-like"/>
    <property type="match status" value="1"/>
</dbReference>
<comment type="cofactor">
    <cofactor evidence="11">
        <name>[2Fe-2S] cluster</name>
        <dbReference type="ChEBI" id="CHEBI:190135"/>
    </cofactor>
    <text evidence="11">Binds 1 [2Fe-2S] cluster per subunit.</text>
</comment>
<dbReference type="CDD" id="cd06218">
    <property type="entry name" value="DHOD_e_trans"/>
    <property type="match status" value="1"/>
</dbReference>
<dbReference type="InterPro" id="IPR039261">
    <property type="entry name" value="FNR_nucleotide-bd"/>
</dbReference>
<keyword evidence="4 11" id="KW-0001">2Fe-2S</keyword>
<keyword evidence="6 11" id="KW-0274">FAD</keyword>
<comment type="similarity">
    <text evidence="1 11">Belongs to the PyrK family.</text>
</comment>
<dbReference type="InterPro" id="IPR012165">
    <property type="entry name" value="Cyt_c3_hydrogenase_gsu"/>
</dbReference>
<evidence type="ECO:0000256" key="8">
    <source>
        <dbReference type="ARBA" id="ARBA00022982"/>
    </source>
</evidence>
<dbReference type="PANTHER" id="PTHR43513:SF3">
    <property type="entry name" value="DIHYDROOROTATE DEHYDROGENASE B (NAD(+)), ELECTRON TRANSFER SUBUNIT-RELATED"/>
    <property type="match status" value="1"/>
</dbReference>
<dbReference type="Proteomes" id="UP000620366">
    <property type="component" value="Unassembled WGS sequence"/>
</dbReference>
<dbReference type="GO" id="GO:0050660">
    <property type="term" value="F:flavin adenine dinucleotide binding"/>
    <property type="evidence" value="ECO:0007669"/>
    <property type="project" value="InterPro"/>
</dbReference>
<dbReference type="SUPFAM" id="SSF52343">
    <property type="entry name" value="Ferredoxin reductase-like, C-terminal NADP-linked domain"/>
    <property type="match status" value="1"/>
</dbReference>
<evidence type="ECO:0000256" key="12">
    <source>
        <dbReference type="PIRSR" id="PIRSR006816-1"/>
    </source>
</evidence>
<dbReference type="InterPro" id="IPR019480">
    <property type="entry name" value="Dihydroorotate_DH_Fe-S-bd"/>
</dbReference>
<evidence type="ECO:0000313" key="16">
    <source>
        <dbReference type="Proteomes" id="UP000620366"/>
    </source>
</evidence>
<dbReference type="GO" id="GO:0016491">
    <property type="term" value="F:oxidoreductase activity"/>
    <property type="evidence" value="ECO:0007669"/>
    <property type="project" value="InterPro"/>
</dbReference>
<keyword evidence="8 11" id="KW-0249">Electron transport</keyword>
<keyword evidence="10 11" id="KW-0411">Iron-sulfur</keyword>
<evidence type="ECO:0000256" key="2">
    <source>
        <dbReference type="ARBA" id="ARBA00022448"/>
    </source>
</evidence>
<dbReference type="GO" id="GO:0044205">
    <property type="term" value="P:'de novo' UMP biosynthetic process"/>
    <property type="evidence" value="ECO:0007669"/>
    <property type="project" value="UniProtKB-UniRule"/>
</dbReference>
<dbReference type="HAMAP" id="MF_01211">
    <property type="entry name" value="DHODB_Fe_S_bind"/>
    <property type="match status" value="1"/>
</dbReference>
<keyword evidence="7 11" id="KW-0665">Pyrimidine biosynthesis</keyword>
<evidence type="ECO:0000256" key="7">
    <source>
        <dbReference type="ARBA" id="ARBA00022975"/>
    </source>
</evidence>
<dbReference type="PRINTS" id="PR00409">
    <property type="entry name" value="PHDIOXRDTASE"/>
</dbReference>
<name>A0A926HTQ1_9FIRM</name>
<feature type="binding site" evidence="11 12">
    <location>
        <begin position="49"/>
        <end position="52"/>
    </location>
    <ligand>
        <name>FAD</name>
        <dbReference type="ChEBI" id="CHEBI:57692"/>
    </ligand>
</feature>
<dbReference type="PANTHER" id="PTHR43513">
    <property type="entry name" value="DIHYDROOROTATE DEHYDROGENASE B (NAD(+)), ELECTRON TRANSFER SUBUNIT"/>
    <property type="match status" value="1"/>
</dbReference>
<evidence type="ECO:0000256" key="1">
    <source>
        <dbReference type="ARBA" id="ARBA00006422"/>
    </source>
</evidence>
<dbReference type="Gene3D" id="2.10.240.10">
    <property type="entry name" value="Dihydroorotate dehydrogenase, electron transfer subunit"/>
    <property type="match status" value="1"/>
</dbReference>
<dbReference type="InterPro" id="IPR017927">
    <property type="entry name" value="FAD-bd_FR_type"/>
</dbReference>
<accession>A0A926HTQ1</accession>
<reference evidence="15" key="1">
    <citation type="submission" date="2020-08" db="EMBL/GenBank/DDBJ databases">
        <title>Genome public.</title>
        <authorList>
            <person name="Liu C."/>
            <person name="Sun Q."/>
        </authorList>
    </citation>
    <scope>NUCLEOTIDE SEQUENCE</scope>
    <source>
        <strain evidence="15">BX7</strain>
    </source>
</reference>
<evidence type="ECO:0000256" key="9">
    <source>
        <dbReference type="ARBA" id="ARBA00023004"/>
    </source>
</evidence>
<dbReference type="GO" id="GO:0051537">
    <property type="term" value="F:2 iron, 2 sulfur cluster binding"/>
    <property type="evidence" value="ECO:0007669"/>
    <property type="project" value="UniProtKB-KW"/>
</dbReference>
<feature type="binding site" evidence="11 13">
    <location>
        <position position="215"/>
    </location>
    <ligand>
        <name>[2Fe-2S] cluster</name>
        <dbReference type="ChEBI" id="CHEBI:190135"/>
    </ligand>
</feature>
<keyword evidence="3 11" id="KW-0285">Flavoprotein</keyword>
<evidence type="ECO:0000256" key="6">
    <source>
        <dbReference type="ARBA" id="ARBA00022827"/>
    </source>
</evidence>
<dbReference type="InterPro" id="IPR017938">
    <property type="entry name" value="Riboflavin_synthase-like_b-brl"/>
</dbReference>